<dbReference type="GO" id="GO:0005743">
    <property type="term" value="C:mitochondrial inner membrane"/>
    <property type="evidence" value="ECO:0007669"/>
    <property type="project" value="UniProtKB-SubCell"/>
</dbReference>
<dbReference type="SUPFAM" id="SSF54427">
    <property type="entry name" value="NTF2-like"/>
    <property type="match status" value="1"/>
</dbReference>
<organism evidence="9 10">
    <name type="scientific">Cocos nucifera</name>
    <name type="common">Coconut palm</name>
    <dbReference type="NCBI Taxonomy" id="13894"/>
    <lineage>
        <taxon>Eukaryota</taxon>
        <taxon>Viridiplantae</taxon>
        <taxon>Streptophyta</taxon>
        <taxon>Embryophyta</taxon>
        <taxon>Tracheophyta</taxon>
        <taxon>Spermatophyta</taxon>
        <taxon>Magnoliopsida</taxon>
        <taxon>Liliopsida</taxon>
        <taxon>Arecaceae</taxon>
        <taxon>Arecoideae</taxon>
        <taxon>Cocoseae</taxon>
        <taxon>Attaleinae</taxon>
        <taxon>Cocos</taxon>
    </lineage>
</organism>
<dbReference type="Gene3D" id="3.10.450.240">
    <property type="match status" value="1"/>
</dbReference>
<dbReference type="InterPro" id="IPR007379">
    <property type="entry name" value="Tim44-like_dom"/>
</dbReference>
<evidence type="ECO:0000313" key="10">
    <source>
        <dbReference type="Proteomes" id="UP000797356"/>
    </source>
</evidence>
<dbReference type="OrthoDB" id="10265990at2759"/>
<keyword evidence="4" id="KW-0809">Transit peptide</keyword>
<evidence type="ECO:0000256" key="7">
    <source>
        <dbReference type="SAM" id="MobiDB-lite"/>
    </source>
</evidence>
<name>A0A8K0HWL5_COCNU</name>
<dbReference type="GO" id="GO:0030150">
    <property type="term" value="P:protein import into mitochondrial matrix"/>
    <property type="evidence" value="ECO:0007669"/>
    <property type="project" value="TreeGrafter"/>
</dbReference>
<evidence type="ECO:0000256" key="1">
    <source>
        <dbReference type="ARBA" id="ARBA00004273"/>
    </source>
</evidence>
<evidence type="ECO:0000256" key="6">
    <source>
        <dbReference type="ARBA" id="ARBA00023136"/>
    </source>
</evidence>
<dbReference type="Pfam" id="PF04280">
    <property type="entry name" value="Tim44"/>
    <property type="match status" value="1"/>
</dbReference>
<feature type="region of interest" description="Disordered" evidence="7">
    <location>
        <begin position="68"/>
        <end position="106"/>
    </location>
</feature>
<evidence type="ECO:0000313" key="9">
    <source>
        <dbReference type="EMBL" id="KAG1327937.1"/>
    </source>
</evidence>
<protein>
    <submittedName>
        <fullName evidence="9">Mitochondrial import inner membrane translocase subunit TIM44-2</fullName>
    </submittedName>
</protein>
<accession>A0A8K0HWL5</accession>
<keyword evidence="6" id="KW-0472">Membrane</keyword>
<feature type="compositionally biased region" description="Polar residues" evidence="7">
    <location>
        <begin position="80"/>
        <end position="92"/>
    </location>
</feature>
<gene>
    <name evidence="9" type="ORF">COCNU_01G018710</name>
</gene>
<dbReference type="Proteomes" id="UP000797356">
    <property type="component" value="Chromosome 1"/>
</dbReference>
<keyword evidence="10" id="KW-1185">Reference proteome</keyword>
<dbReference type="PANTHER" id="PTHR10721:SF1">
    <property type="entry name" value="MITOCHONDRIAL IMPORT INNER MEMBRANE TRANSLOCASE SUBUNIT TIM44"/>
    <property type="match status" value="1"/>
</dbReference>
<sequence>MSNPEFQQSVKELNEKIGVVKEDLKVRTKKTSEKLYKSMDDAWAEAEATSKKVSASVKEKMSTAKEEVQETFGLGKQEPSESTCNSTKTSAASDGIGTPSGDEKFQNFEADNCKESSGQADTLYSRFRSTLSSASPRVSVAFEKLKEAKISNLAKKGYDIVKDELSSNQTRKKRMQYASASATSGPTSTRTDIVVVPSKKSFLGEKWEAFKKKMQDHPIFKHVSGVSRPVVDMGNESHIEISVMDFVIMSCIDNCEISVWSFSLPDFVAEVQEMIRPVLIAYFKADGETLKKYCSREVIERCRGEHMAYESQGMFFDNKILHISEVDVRETKMMGSTPIIIIAFQTQQIYCVRDRQGSITAGGKYDKILAYLYGYEVDT</sequence>
<evidence type="ECO:0000256" key="2">
    <source>
        <dbReference type="ARBA" id="ARBA00009597"/>
    </source>
</evidence>
<evidence type="ECO:0000259" key="8">
    <source>
        <dbReference type="SMART" id="SM00978"/>
    </source>
</evidence>
<feature type="domain" description="Tim44-like" evidence="8">
    <location>
        <begin position="248"/>
        <end position="377"/>
    </location>
</feature>
<dbReference type="AlphaFoldDB" id="A0A8K0HWL5"/>
<reference evidence="9" key="2">
    <citation type="submission" date="2019-07" db="EMBL/GenBank/DDBJ databases">
        <authorList>
            <person name="Yang Y."/>
            <person name="Bocs S."/>
            <person name="Baudouin L."/>
        </authorList>
    </citation>
    <scope>NUCLEOTIDE SEQUENCE</scope>
    <source>
        <tissue evidence="9">Spear leaf of Hainan Tall coconut</tissue>
    </source>
</reference>
<evidence type="ECO:0000256" key="3">
    <source>
        <dbReference type="ARBA" id="ARBA00022792"/>
    </source>
</evidence>
<dbReference type="GO" id="GO:0051087">
    <property type="term" value="F:protein-folding chaperone binding"/>
    <property type="evidence" value="ECO:0007669"/>
    <property type="project" value="TreeGrafter"/>
</dbReference>
<comment type="similarity">
    <text evidence="2">Belongs to the Tim44 family.</text>
</comment>
<comment type="caution">
    <text evidence="9">The sequence shown here is derived from an EMBL/GenBank/DDBJ whole genome shotgun (WGS) entry which is preliminary data.</text>
</comment>
<comment type="subcellular location">
    <subcellularLocation>
        <location evidence="1">Mitochondrion inner membrane</location>
    </subcellularLocation>
</comment>
<keyword evidence="3" id="KW-0999">Mitochondrion inner membrane</keyword>
<dbReference type="InterPro" id="IPR032710">
    <property type="entry name" value="NTF2-like_dom_sf"/>
</dbReference>
<keyword evidence="5" id="KW-0496">Mitochondrion</keyword>
<dbReference type="SMART" id="SM00978">
    <property type="entry name" value="Tim44"/>
    <property type="match status" value="1"/>
</dbReference>
<evidence type="ECO:0000256" key="4">
    <source>
        <dbReference type="ARBA" id="ARBA00022946"/>
    </source>
</evidence>
<proteinExistence type="inferred from homology"/>
<dbReference type="EMBL" id="CM017872">
    <property type="protein sequence ID" value="KAG1327937.1"/>
    <property type="molecule type" value="Genomic_DNA"/>
</dbReference>
<reference evidence="9" key="1">
    <citation type="journal article" date="2017" name="Gigascience">
        <title>The genome draft of coconut (Cocos nucifera).</title>
        <authorList>
            <person name="Xiao Y."/>
            <person name="Xu P."/>
            <person name="Fan H."/>
            <person name="Baudouin L."/>
            <person name="Xia W."/>
            <person name="Bocs S."/>
            <person name="Xu J."/>
            <person name="Li Q."/>
            <person name="Guo A."/>
            <person name="Zhou L."/>
            <person name="Li J."/>
            <person name="Wu Y."/>
            <person name="Ma Z."/>
            <person name="Armero A."/>
            <person name="Issali A.E."/>
            <person name="Liu N."/>
            <person name="Peng M."/>
            <person name="Yang Y."/>
        </authorList>
    </citation>
    <scope>NUCLEOTIDE SEQUENCE</scope>
    <source>
        <tissue evidence="9">Spear leaf of Hainan Tall coconut</tissue>
    </source>
</reference>
<feature type="compositionally biased region" description="Low complexity" evidence="7">
    <location>
        <begin position="178"/>
        <end position="190"/>
    </location>
</feature>
<dbReference type="PANTHER" id="PTHR10721">
    <property type="entry name" value="MITOCHONDRIAL IMPORT INNER MEMBRANE TRANSLOCASE SUBUNIT TIM44"/>
    <property type="match status" value="1"/>
</dbReference>
<evidence type="ECO:0000256" key="5">
    <source>
        <dbReference type="ARBA" id="ARBA00023128"/>
    </source>
</evidence>
<feature type="region of interest" description="Disordered" evidence="7">
    <location>
        <begin position="171"/>
        <end position="190"/>
    </location>
</feature>
<dbReference type="InterPro" id="IPR039544">
    <property type="entry name" value="Tim44-like"/>
</dbReference>